<accession>D5ER97</accession>
<dbReference type="GO" id="GO:0000166">
    <property type="term" value="F:nucleotide binding"/>
    <property type="evidence" value="ECO:0007669"/>
    <property type="project" value="InterPro"/>
</dbReference>
<reference evidence="2 3" key="1">
    <citation type="journal article" date="2010" name="Stand. Genomic Sci.">
        <title>Complete genome sequence of Coraliomargarita akajimensis type strain (04OKA010-24).</title>
        <authorList>
            <person name="Mavromatis K."/>
            <person name="Abt B."/>
            <person name="Brambilla E."/>
            <person name="Lapidus A."/>
            <person name="Copeland A."/>
            <person name="Deshpande S."/>
            <person name="Nolan M."/>
            <person name="Lucas S."/>
            <person name="Tice H."/>
            <person name="Cheng J.F."/>
            <person name="Han C."/>
            <person name="Detter J.C."/>
            <person name="Woyke T."/>
            <person name="Goodwin L."/>
            <person name="Pitluck S."/>
            <person name="Held B."/>
            <person name="Brettin T."/>
            <person name="Tapia R."/>
            <person name="Ivanova N."/>
            <person name="Mikhailova N."/>
            <person name="Pati A."/>
            <person name="Liolios K."/>
            <person name="Chen A."/>
            <person name="Palaniappan K."/>
            <person name="Land M."/>
            <person name="Hauser L."/>
            <person name="Chang Y.J."/>
            <person name="Jeffries C.D."/>
            <person name="Rohde M."/>
            <person name="Goker M."/>
            <person name="Bristow J."/>
            <person name="Eisen J.A."/>
            <person name="Markowitz V."/>
            <person name="Hugenholtz P."/>
            <person name="Klenk H.P."/>
            <person name="Kyrpides N.C."/>
        </authorList>
    </citation>
    <scope>NUCLEOTIDE SEQUENCE [LARGE SCALE GENOMIC DNA]</scope>
    <source>
        <strain evidence="3">DSM 45221 / IAM 15411 / JCM 23193 / KCTC 12865</strain>
    </source>
</reference>
<dbReference type="PANTHER" id="PTHR43818:SF3">
    <property type="entry name" value="OXIDOREDUCTASE-RELATED"/>
    <property type="match status" value="1"/>
</dbReference>
<dbReference type="InterPro" id="IPR036291">
    <property type="entry name" value="NAD(P)-bd_dom_sf"/>
</dbReference>
<dbReference type="PANTHER" id="PTHR43818">
    <property type="entry name" value="BCDNA.GH03377"/>
    <property type="match status" value="1"/>
</dbReference>
<dbReference type="Proteomes" id="UP000000925">
    <property type="component" value="Chromosome"/>
</dbReference>
<dbReference type="InterPro" id="IPR006311">
    <property type="entry name" value="TAT_signal"/>
</dbReference>
<keyword evidence="3" id="KW-1185">Reference proteome</keyword>
<sequence length="484" mass="54179">MNTPKPTVSRRSFLKTSAALSSLTILPSYVALGNQSSTGTAPSERVRLAVIGIGHQGNGDRKALLSSKLCDVVALCDVDMEGAHTHEARYTHGLTNTPPKMKEGQSVPQQKAIKARGFTDFRKMFDEMADDIDAVLIATPDHSHFAATMLAMSLGKHVYVEKPLAHTFGQCVRLMDLAERSGVATQMGNQGHSGANYFQFKAWREAGIIKDVTRVTAHMNNWRRWHGWGQDVTEYPRENMPAHINWDQWQDVVSAGRPYSKKLHPAEWRSWFEYGSGAFGDWGPHILDTCHEFLELGLPETITAVKRDGANPLVFPQASTIRFDFPDRGPGLPACEVTWYDGRENRPMVEAEYTESGQPEAVKGPGKIIYSKDLVFQGGSHHSPLTIIPKQKYMDMRRDLPKFPQKNSSHYTNFILACKGEETTRSPFSVSGELTQMFNLGVLAQRLGGELKFDRKTKRITNNDTAQALLDPAPRKGWEEFYKL</sequence>
<feature type="domain" description="Gfo/Idh/MocA-like oxidoreductase N-terminal" evidence="1">
    <location>
        <begin position="47"/>
        <end position="188"/>
    </location>
</feature>
<dbReference type="OrthoDB" id="9792935at2"/>
<dbReference type="SUPFAM" id="SSF55347">
    <property type="entry name" value="Glyceraldehyde-3-phosphate dehydrogenase-like, C-terminal domain"/>
    <property type="match status" value="1"/>
</dbReference>
<dbReference type="Pfam" id="PF01408">
    <property type="entry name" value="GFO_IDH_MocA"/>
    <property type="match status" value="1"/>
</dbReference>
<protein>
    <submittedName>
        <fullName evidence="2">Oxidoreductase domain protein</fullName>
    </submittedName>
</protein>
<dbReference type="Gene3D" id="3.40.50.720">
    <property type="entry name" value="NAD(P)-binding Rossmann-like Domain"/>
    <property type="match status" value="1"/>
</dbReference>
<dbReference type="AlphaFoldDB" id="D5ER97"/>
<dbReference type="eggNOG" id="COG0673">
    <property type="taxonomic scope" value="Bacteria"/>
</dbReference>
<evidence type="ECO:0000259" key="1">
    <source>
        <dbReference type="Pfam" id="PF01408"/>
    </source>
</evidence>
<dbReference type="KEGG" id="caa:Caka_2928"/>
<dbReference type="InterPro" id="IPR050463">
    <property type="entry name" value="Gfo/Idh/MocA_oxidrdct_glycsds"/>
</dbReference>
<evidence type="ECO:0000313" key="3">
    <source>
        <dbReference type="Proteomes" id="UP000000925"/>
    </source>
</evidence>
<dbReference type="EMBL" id="CP001998">
    <property type="protein sequence ID" value="ADE55941.1"/>
    <property type="molecule type" value="Genomic_DNA"/>
</dbReference>
<dbReference type="HOGENOM" id="CLU_023194_24_0_0"/>
<proteinExistence type="predicted"/>
<gene>
    <name evidence="2" type="ordered locus">Caka_2928</name>
</gene>
<dbReference type="Gene3D" id="3.30.360.10">
    <property type="entry name" value="Dihydrodipicolinate Reductase, domain 2"/>
    <property type="match status" value="1"/>
</dbReference>
<dbReference type="STRING" id="583355.Caka_2928"/>
<dbReference type="SUPFAM" id="SSF51735">
    <property type="entry name" value="NAD(P)-binding Rossmann-fold domains"/>
    <property type="match status" value="1"/>
</dbReference>
<dbReference type="RefSeq" id="WP_013044659.1">
    <property type="nucleotide sequence ID" value="NC_014008.1"/>
</dbReference>
<evidence type="ECO:0000313" key="2">
    <source>
        <dbReference type="EMBL" id="ADE55941.1"/>
    </source>
</evidence>
<organism evidence="2 3">
    <name type="scientific">Coraliomargarita akajimensis (strain DSM 45221 / IAM 15411 / JCM 23193 / KCTC 12865 / 04OKA010-24)</name>
    <dbReference type="NCBI Taxonomy" id="583355"/>
    <lineage>
        <taxon>Bacteria</taxon>
        <taxon>Pseudomonadati</taxon>
        <taxon>Verrucomicrobiota</taxon>
        <taxon>Opitutia</taxon>
        <taxon>Puniceicoccales</taxon>
        <taxon>Coraliomargaritaceae</taxon>
        <taxon>Coraliomargarita</taxon>
    </lineage>
</organism>
<name>D5ER97_CORAD</name>
<dbReference type="PROSITE" id="PS51318">
    <property type="entry name" value="TAT"/>
    <property type="match status" value="1"/>
</dbReference>
<dbReference type="InterPro" id="IPR000683">
    <property type="entry name" value="Gfo/Idh/MocA-like_OxRdtase_N"/>
</dbReference>